<dbReference type="Proteomes" id="UP000789366">
    <property type="component" value="Unassembled WGS sequence"/>
</dbReference>
<dbReference type="EMBL" id="CAJVPW010072709">
    <property type="protein sequence ID" value="CAG8794677.1"/>
    <property type="molecule type" value="Genomic_DNA"/>
</dbReference>
<sequence length="115" mass="13087">TTLCDHLGKTSRHPVFMTLENILLAHRNKVDAKILLGYIPTAMYRPLRSLSYNDWPEVCVMCAVYGSLKSSHSCHFCLIDHDTMNNVNLKKENIIIRNENTTKNSLRQGVGKQIS</sequence>
<evidence type="ECO:0000313" key="2">
    <source>
        <dbReference type="Proteomes" id="UP000789366"/>
    </source>
</evidence>
<reference evidence="1" key="1">
    <citation type="submission" date="2021-06" db="EMBL/GenBank/DDBJ databases">
        <authorList>
            <person name="Kallberg Y."/>
            <person name="Tangrot J."/>
            <person name="Rosling A."/>
        </authorList>
    </citation>
    <scope>NUCLEOTIDE SEQUENCE</scope>
    <source>
        <strain evidence="1">28 12/20/2015</strain>
    </source>
</reference>
<feature type="non-terminal residue" evidence="1">
    <location>
        <position position="1"/>
    </location>
</feature>
<proteinExistence type="predicted"/>
<feature type="non-terminal residue" evidence="1">
    <location>
        <position position="115"/>
    </location>
</feature>
<accession>A0ACA9RIG1</accession>
<keyword evidence="2" id="KW-1185">Reference proteome</keyword>
<organism evidence="1 2">
    <name type="scientific">Cetraspora pellucida</name>
    <dbReference type="NCBI Taxonomy" id="1433469"/>
    <lineage>
        <taxon>Eukaryota</taxon>
        <taxon>Fungi</taxon>
        <taxon>Fungi incertae sedis</taxon>
        <taxon>Mucoromycota</taxon>
        <taxon>Glomeromycotina</taxon>
        <taxon>Glomeromycetes</taxon>
        <taxon>Diversisporales</taxon>
        <taxon>Gigasporaceae</taxon>
        <taxon>Cetraspora</taxon>
    </lineage>
</organism>
<evidence type="ECO:0000313" key="1">
    <source>
        <dbReference type="EMBL" id="CAG8794677.1"/>
    </source>
</evidence>
<gene>
    <name evidence="1" type="ORF">SPELUC_LOCUS17543</name>
</gene>
<name>A0ACA9RIG1_9GLOM</name>
<protein>
    <submittedName>
        <fullName evidence="1">8168_t:CDS:1</fullName>
    </submittedName>
</protein>
<comment type="caution">
    <text evidence="1">The sequence shown here is derived from an EMBL/GenBank/DDBJ whole genome shotgun (WGS) entry which is preliminary data.</text>
</comment>